<sequence length="414" mass="47425">MGNTNTRQVCLLCPARIAMDPTSRLPLELVQKIFRHYLYDREIPVQSFDHSDGLWVLGQVNRAWRDATFSDPSLWSSINASFAYGDPRRIENIDGTRGVTLNDGVVKSLTYILAHSENVPLSLYLRFFVRSPSDKAFPAWRSFFSLLIAQCRRFRSFDFVVPTEIWDYWTRTSPRFPLLKELNDIFDTDWLVPVMSTRFMRHNMHADDVAPTSRIQMPQLHRLAVHTQFFLDSITAPNLKSLIMTDSPSATTSTHAPPLVHFLHRSKCALTDIDFSWRGTLDELFTVLSSLPMLESLSFRSDFEIAFYERMKLPSSILPMLRAFTHQLYISVECQLWLLGRSGDVTPIIDMVESRLGGGTLESVNISRVIARDFSEDSEVQRRLAAINALSHVKVDIHQLTVGSHFSGGPYLYW</sequence>
<feature type="domain" description="F-box" evidence="1">
    <location>
        <begin position="23"/>
        <end position="79"/>
    </location>
</feature>
<gene>
    <name evidence="2" type="ORF">EV420DRAFT_1523966</name>
</gene>
<dbReference type="Proteomes" id="UP001175211">
    <property type="component" value="Unassembled WGS sequence"/>
</dbReference>
<organism evidence="2 3">
    <name type="scientific">Armillaria tabescens</name>
    <name type="common">Ringless honey mushroom</name>
    <name type="synonym">Agaricus tabescens</name>
    <dbReference type="NCBI Taxonomy" id="1929756"/>
    <lineage>
        <taxon>Eukaryota</taxon>
        <taxon>Fungi</taxon>
        <taxon>Dikarya</taxon>
        <taxon>Basidiomycota</taxon>
        <taxon>Agaricomycotina</taxon>
        <taxon>Agaricomycetes</taxon>
        <taxon>Agaricomycetidae</taxon>
        <taxon>Agaricales</taxon>
        <taxon>Marasmiineae</taxon>
        <taxon>Physalacriaceae</taxon>
        <taxon>Desarmillaria</taxon>
    </lineage>
</organism>
<accession>A0AA39TSG9</accession>
<name>A0AA39TSG9_ARMTA</name>
<dbReference type="InterPro" id="IPR001810">
    <property type="entry name" value="F-box_dom"/>
</dbReference>
<dbReference type="GeneID" id="85355869"/>
<comment type="caution">
    <text evidence="2">The sequence shown here is derived from an EMBL/GenBank/DDBJ whole genome shotgun (WGS) entry which is preliminary data.</text>
</comment>
<reference evidence="2" key="1">
    <citation type="submission" date="2023-06" db="EMBL/GenBank/DDBJ databases">
        <authorList>
            <consortium name="Lawrence Berkeley National Laboratory"/>
            <person name="Ahrendt S."/>
            <person name="Sahu N."/>
            <person name="Indic B."/>
            <person name="Wong-Bajracharya J."/>
            <person name="Merenyi Z."/>
            <person name="Ke H.-M."/>
            <person name="Monk M."/>
            <person name="Kocsube S."/>
            <person name="Drula E."/>
            <person name="Lipzen A."/>
            <person name="Balint B."/>
            <person name="Henrissat B."/>
            <person name="Andreopoulos B."/>
            <person name="Martin F.M."/>
            <person name="Harder C.B."/>
            <person name="Rigling D."/>
            <person name="Ford K.L."/>
            <person name="Foster G.D."/>
            <person name="Pangilinan J."/>
            <person name="Papanicolaou A."/>
            <person name="Barry K."/>
            <person name="LaButti K."/>
            <person name="Viragh M."/>
            <person name="Koriabine M."/>
            <person name="Yan M."/>
            <person name="Riley R."/>
            <person name="Champramary S."/>
            <person name="Plett K.L."/>
            <person name="Tsai I.J."/>
            <person name="Slot J."/>
            <person name="Sipos G."/>
            <person name="Plett J."/>
            <person name="Nagy L.G."/>
            <person name="Grigoriev I.V."/>
        </authorList>
    </citation>
    <scope>NUCLEOTIDE SEQUENCE</scope>
    <source>
        <strain evidence="2">CCBAS 213</strain>
    </source>
</reference>
<protein>
    <recommendedName>
        <fullName evidence="1">F-box domain-containing protein</fullName>
    </recommendedName>
</protein>
<dbReference type="Gene3D" id="1.20.1280.50">
    <property type="match status" value="1"/>
</dbReference>
<keyword evidence="3" id="KW-1185">Reference proteome</keyword>
<proteinExistence type="predicted"/>
<dbReference type="Pfam" id="PF12937">
    <property type="entry name" value="F-box-like"/>
    <property type="match status" value="1"/>
</dbReference>
<dbReference type="AlphaFoldDB" id="A0AA39TSG9"/>
<dbReference type="SUPFAM" id="SSF81383">
    <property type="entry name" value="F-box domain"/>
    <property type="match status" value="1"/>
</dbReference>
<evidence type="ECO:0000313" key="3">
    <source>
        <dbReference type="Proteomes" id="UP001175211"/>
    </source>
</evidence>
<dbReference type="RefSeq" id="XP_060333911.1">
    <property type="nucleotide sequence ID" value="XM_060472321.1"/>
</dbReference>
<evidence type="ECO:0000313" key="2">
    <source>
        <dbReference type="EMBL" id="KAK0462299.1"/>
    </source>
</evidence>
<dbReference type="InterPro" id="IPR036047">
    <property type="entry name" value="F-box-like_dom_sf"/>
</dbReference>
<evidence type="ECO:0000259" key="1">
    <source>
        <dbReference type="Pfam" id="PF12937"/>
    </source>
</evidence>
<dbReference type="EMBL" id="JAUEPS010000009">
    <property type="protein sequence ID" value="KAK0462299.1"/>
    <property type="molecule type" value="Genomic_DNA"/>
</dbReference>